<evidence type="ECO:0000313" key="7">
    <source>
        <dbReference type="Proteomes" id="UP000233200"/>
    </source>
</evidence>
<dbReference type="InterPro" id="IPR039497">
    <property type="entry name" value="CC144C-like_CC_dom"/>
</dbReference>
<feature type="compositionally biased region" description="Basic and acidic residues" evidence="3">
    <location>
        <begin position="138"/>
        <end position="154"/>
    </location>
</feature>
<evidence type="ECO:0000256" key="1">
    <source>
        <dbReference type="ARBA" id="ARBA00023054"/>
    </source>
</evidence>
<feature type="region of interest" description="Disordered" evidence="3">
    <location>
        <begin position="138"/>
        <end position="166"/>
    </location>
</feature>
<dbReference type="PANTHER" id="PTHR24147:SF1">
    <property type="entry name" value="ANKYRIN REPEAT DOMAIN-CONTAINING PROTEIN 20A1-RELATED"/>
    <property type="match status" value="1"/>
</dbReference>
<keyword evidence="4" id="KW-0812">Transmembrane</keyword>
<dbReference type="GeneTree" id="ENSGT00940000163801"/>
<evidence type="ECO:0000313" key="6">
    <source>
        <dbReference type="Ensembl" id="ENSRROP00000006085.1"/>
    </source>
</evidence>
<dbReference type="PANTHER" id="PTHR24147">
    <property type="entry name" value="ANKYRIN REPEAT DOMAIN 36-RELATED"/>
    <property type="match status" value="1"/>
</dbReference>
<gene>
    <name evidence="6" type="primary">ANKRD20A1</name>
</gene>
<feature type="coiled-coil region" evidence="2">
    <location>
        <begin position="351"/>
        <end position="378"/>
    </location>
</feature>
<evidence type="ECO:0000259" key="5">
    <source>
        <dbReference type="Pfam" id="PF14915"/>
    </source>
</evidence>
<feature type="region of interest" description="Disordered" evidence="3">
    <location>
        <begin position="84"/>
        <end position="123"/>
    </location>
</feature>
<feature type="coiled-coil region" evidence="2">
    <location>
        <begin position="532"/>
        <end position="559"/>
    </location>
</feature>
<dbReference type="Ensembl" id="ENSRROT00000027199.1">
    <property type="protein sequence ID" value="ENSRROP00000006085.1"/>
    <property type="gene ID" value="ENSRROG00000024446.1"/>
</dbReference>
<reference evidence="6" key="2">
    <citation type="submission" date="2025-09" db="UniProtKB">
        <authorList>
            <consortium name="Ensembl"/>
        </authorList>
    </citation>
    <scope>IDENTIFICATION</scope>
</reference>
<organism evidence="6 7">
    <name type="scientific">Rhinopithecus roxellana</name>
    <name type="common">Golden snub-nosed monkey</name>
    <name type="synonym">Pygathrix roxellana</name>
    <dbReference type="NCBI Taxonomy" id="61622"/>
    <lineage>
        <taxon>Eukaryota</taxon>
        <taxon>Metazoa</taxon>
        <taxon>Chordata</taxon>
        <taxon>Craniata</taxon>
        <taxon>Vertebrata</taxon>
        <taxon>Euteleostomi</taxon>
        <taxon>Mammalia</taxon>
        <taxon>Eutheria</taxon>
        <taxon>Euarchontoglires</taxon>
        <taxon>Primates</taxon>
        <taxon>Haplorrhini</taxon>
        <taxon>Catarrhini</taxon>
        <taxon>Cercopithecidae</taxon>
        <taxon>Colobinae</taxon>
        <taxon>Rhinopithecus</taxon>
    </lineage>
</organism>
<keyword evidence="4" id="KW-1133">Transmembrane helix</keyword>
<dbReference type="Pfam" id="PF14915">
    <property type="entry name" value="CCDC144C"/>
    <property type="match status" value="1"/>
</dbReference>
<keyword evidence="4" id="KW-0472">Membrane</keyword>
<reference evidence="6" key="1">
    <citation type="submission" date="2025-08" db="UniProtKB">
        <authorList>
            <consortium name="Ensembl"/>
        </authorList>
    </citation>
    <scope>IDENTIFICATION</scope>
</reference>
<keyword evidence="1 2" id="KW-0175">Coiled coil</keyword>
<dbReference type="GO" id="GO:0005886">
    <property type="term" value="C:plasma membrane"/>
    <property type="evidence" value="ECO:0007669"/>
    <property type="project" value="Ensembl"/>
</dbReference>
<dbReference type="Proteomes" id="UP000233200">
    <property type="component" value="Unplaced"/>
</dbReference>
<accession>A0A2K6NP87</accession>
<evidence type="ECO:0000256" key="2">
    <source>
        <dbReference type="SAM" id="Coils"/>
    </source>
</evidence>
<proteinExistence type="predicted"/>
<sequence>SLSSSFDYRHASLCIILLLIFYIFIIDLKCILPFSLIDVGSSDESAVSIFHDLCVDSLPASDDEDLSVATKHCVLEKVSEPLPGLSHEKGNRILNGKGEGPPAKRPSLKPSTEMEDPAVKGAVQRECSDIEKDLLVASEEERERLERSEKKQPQVKEGNNTNKSEKIQLSERLCDCTSAAAAGRLTQQRKIGKTYSQQFPKEVKEEHDKYTLKQENEEKANKGKKLKKEVVRKKNKQLEPTVQSLEMKPKTVRNTPNQDFRNHEEMKDLMDENCILKTGVAILRQEICTMKRDNLEKENKCLTDIKIVKEINAYLEKSVKLNEETITKTTFQYEQELHDLKAENTGLNSKLLKEKESKARLEAEIESYQARLAAAISKHSESVKTERNLRLALERTQDVSLQVKMTSDISEVEDENEFLTELSKMQIKLITLKDKFRKTRDTLRKKSLALETVQNNLSPTQQHIKEMKEMYQNAEAKVSKSTGKWNCVEERICQLQRENPWLEQQLDDVHQKEGDQEIVINIHRGSIESGKKDLLLQEKNKQMNECNHLKENVFQYEKEKTKNKYFQTSGKII</sequence>
<name>A0A2K6NP87_RHIRO</name>
<evidence type="ECO:0000256" key="3">
    <source>
        <dbReference type="SAM" id="MobiDB-lite"/>
    </source>
</evidence>
<feature type="transmembrane region" description="Helical" evidence="4">
    <location>
        <begin position="12"/>
        <end position="36"/>
    </location>
</feature>
<protein>
    <submittedName>
        <fullName evidence="6">Ankyrin repeat domain 20 family member A1</fullName>
    </submittedName>
</protein>
<dbReference type="InterPro" id="IPR050657">
    <property type="entry name" value="Ankyrin_repeat_domain"/>
</dbReference>
<dbReference type="STRING" id="61622.ENSRROP00000006085"/>
<feature type="domain" description="CCDC144C-like coiled-coil" evidence="5">
    <location>
        <begin position="258"/>
        <end position="563"/>
    </location>
</feature>
<keyword evidence="7" id="KW-1185">Reference proteome</keyword>
<dbReference type="OMA" id="INVNMLY"/>
<dbReference type="AlphaFoldDB" id="A0A2K6NP87"/>
<evidence type="ECO:0000256" key="4">
    <source>
        <dbReference type="SAM" id="Phobius"/>
    </source>
</evidence>